<dbReference type="HOGENOM" id="CLU_1595261_0_0_1"/>
<dbReference type="EMBL" id="KI545894">
    <property type="protein sequence ID" value="EST04834.1"/>
    <property type="molecule type" value="Genomic_DNA"/>
</dbReference>
<dbReference type="Proteomes" id="UP000019377">
    <property type="component" value="Unassembled WGS sequence"/>
</dbReference>
<organism evidence="2 3">
    <name type="scientific">Kalmanozyma brasiliensis (strain GHG001)</name>
    <name type="common">Yeast</name>
    <name type="synonym">Pseudozyma brasiliensis</name>
    <dbReference type="NCBI Taxonomy" id="1365824"/>
    <lineage>
        <taxon>Eukaryota</taxon>
        <taxon>Fungi</taxon>
        <taxon>Dikarya</taxon>
        <taxon>Basidiomycota</taxon>
        <taxon>Ustilaginomycotina</taxon>
        <taxon>Ustilaginomycetes</taxon>
        <taxon>Ustilaginales</taxon>
        <taxon>Ustilaginaceae</taxon>
        <taxon>Kalmanozyma</taxon>
    </lineage>
</organism>
<sequence>MLALISAPRFPSIAQNEPQDLMVSVARAIIHAIPLHRRAPSASPSVASTSTLEADERTHLLTSSLKTVRNYGSTLIKHSRSESSKAELKATISRPVAQEQDWWSEVEEQAASQQVERQEAGEESIASRYSTHSWAGQTMDELNRVGAFEFDEAVGRTKQQNRDSIQSFTSSERSYAFF</sequence>
<name>V5ESE9_KALBG</name>
<accession>V5ESE9</accession>
<evidence type="ECO:0000313" key="3">
    <source>
        <dbReference type="Proteomes" id="UP000019377"/>
    </source>
</evidence>
<protein>
    <submittedName>
        <fullName evidence="2">Uncharacterized protein</fullName>
    </submittedName>
</protein>
<dbReference type="OrthoDB" id="2554489at2759"/>
<reference evidence="3" key="1">
    <citation type="journal article" date="2013" name="Genome Announc.">
        <title>Draft genome sequence of Pseudozyma brasiliensis sp. nov. strain GHG001, a high producer of endo-1,4-xylanase isolated from an insect pest of sugarcane.</title>
        <authorList>
            <person name="Oliveira J.V.D.C."/>
            <person name="dos Santos R.A.C."/>
            <person name="Borges T.A."/>
            <person name="Riano-Pachon D.M."/>
            <person name="Goldman G.H."/>
        </authorList>
    </citation>
    <scope>NUCLEOTIDE SEQUENCE [LARGE SCALE GENOMIC DNA]</scope>
    <source>
        <strain evidence="3">GHG001</strain>
    </source>
</reference>
<evidence type="ECO:0000313" key="2">
    <source>
        <dbReference type="EMBL" id="EST04834.1"/>
    </source>
</evidence>
<feature type="compositionally biased region" description="Polar residues" evidence="1">
    <location>
        <begin position="162"/>
        <end position="178"/>
    </location>
</feature>
<dbReference type="RefSeq" id="XP_016289823.1">
    <property type="nucleotide sequence ID" value="XM_016439523.1"/>
</dbReference>
<dbReference type="eggNOG" id="ENOG502TH8I">
    <property type="taxonomic scope" value="Eukaryota"/>
</dbReference>
<gene>
    <name evidence="2" type="ORF">PSEUBRA_SCAF8g02230</name>
</gene>
<dbReference type="OMA" id="SIAQNEP"/>
<dbReference type="GeneID" id="27422235"/>
<feature type="region of interest" description="Disordered" evidence="1">
    <location>
        <begin position="155"/>
        <end position="178"/>
    </location>
</feature>
<proteinExistence type="predicted"/>
<keyword evidence="3" id="KW-1185">Reference proteome</keyword>
<dbReference type="AlphaFoldDB" id="V5ESE9"/>
<evidence type="ECO:0000256" key="1">
    <source>
        <dbReference type="SAM" id="MobiDB-lite"/>
    </source>
</evidence>